<feature type="region of interest" description="Disordered" evidence="1">
    <location>
        <begin position="190"/>
        <end position="216"/>
    </location>
</feature>
<evidence type="ECO:0000256" key="2">
    <source>
        <dbReference type="SAM" id="SignalP"/>
    </source>
</evidence>
<feature type="compositionally biased region" description="Basic residues" evidence="1">
    <location>
        <begin position="311"/>
        <end position="339"/>
    </location>
</feature>
<reference evidence="3" key="1">
    <citation type="submission" date="2020-06" db="EMBL/GenBank/DDBJ databases">
        <authorList>
            <person name="Onetto C."/>
        </authorList>
    </citation>
    <scope>NUCLEOTIDE SEQUENCE</scope>
</reference>
<keyword evidence="4" id="KW-1185">Reference proteome</keyword>
<evidence type="ECO:0000256" key="1">
    <source>
        <dbReference type="SAM" id="MobiDB-lite"/>
    </source>
</evidence>
<feature type="compositionally biased region" description="Acidic residues" evidence="1">
    <location>
        <begin position="294"/>
        <end position="305"/>
    </location>
</feature>
<evidence type="ECO:0000313" key="4">
    <source>
        <dbReference type="Proteomes" id="UP000716446"/>
    </source>
</evidence>
<feature type="compositionally biased region" description="Low complexity" evidence="1">
    <location>
        <begin position="278"/>
        <end position="289"/>
    </location>
</feature>
<accession>A0A9N8JWB3</accession>
<feature type="region of interest" description="Disordered" evidence="1">
    <location>
        <begin position="85"/>
        <end position="129"/>
    </location>
</feature>
<dbReference type="EMBL" id="CAIJEN010000015">
    <property type="protein sequence ID" value="CAD0095380.1"/>
    <property type="molecule type" value="Genomic_DNA"/>
</dbReference>
<feature type="chain" id="PRO_5040333164" evidence="2">
    <location>
        <begin position="25"/>
        <end position="362"/>
    </location>
</feature>
<organism evidence="3 4">
    <name type="scientific">Aureobasidium vineae</name>
    <dbReference type="NCBI Taxonomy" id="2773715"/>
    <lineage>
        <taxon>Eukaryota</taxon>
        <taxon>Fungi</taxon>
        <taxon>Dikarya</taxon>
        <taxon>Ascomycota</taxon>
        <taxon>Pezizomycotina</taxon>
        <taxon>Dothideomycetes</taxon>
        <taxon>Dothideomycetidae</taxon>
        <taxon>Dothideales</taxon>
        <taxon>Saccotheciaceae</taxon>
        <taxon>Aureobasidium</taxon>
    </lineage>
</organism>
<proteinExistence type="predicted"/>
<feature type="compositionally biased region" description="Basic residues" evidence="1">
    <location>
        <begin position="119"/>
        <end position="129"/>
    </location>
</feature>
<gene>
    <name evidence="3" type="ORF">AWRI4619_LOCUS8779</name>
</gene>
<feature type="region of interest" description="Disordered" evidence="1">
    <location>
        <begin position="268"/>
        <end position="362"/>
    </location>
</feature>
<feature type="compositionally biased region" description="Polar residues" evidence="1">
    <location>
        <begin position="341"/>
        <end position="356"/>
    </location>
</feature>
<keyword evidence="2" id="KW-0732">Signal</keyword>
<feature type="compositionally biased region" description="Acidic residues" evidence="1">
    <location>
        <begin position="85"/>
        <end position="97"/>
    </location>
</feature>
<sequence>MANNFMMKLLLLFFGCLNLYGAVAQISKKPDVASSAVQPGGYQPSTLLTSVINKADTVLHEANTPNFDANDKGLADINDDEVLTDTEVNDDDDDDDEQHPSILADTKDPNSVGLAMSNTKHHSKGGKGIRARLKMREGKCHTLHIPKRFNSYEFNLKESKGKKGKDDDESEDDSSQGCRIVIYHDGKCTDEASSANEGSCTDIGDEDGDDKDDKDDKKLHVRDFMGKGPKYKSAKFVCDGLDAGNPTSTESESDYYSTTSLFSDRYVDSTGSSSKIFTPPSKTTTPLSSKSDKEDDDDDDDEDKEDSPKPKATKTTKTKKHKTKSHKSKKTKSKKHHSKTQSIVTTTEPALTTSDGPDTKWI</sequence>
<feature type="signal peptide" evidence="2">
    <location>
        <begin position="1"/>
        <end position="24"/>
    </location>
</feature>
<feature type="compositionally biased region" description="Acidic residues" evidence="1">
    <location>
        <begin position="203"/>
        <end position="213"/>
    </location>
</feature>
<protein>
    <submittedName>
        <fullName evidence="3">Uncharacterized protein</fullName>
    </submittedName>
</protein>
<dbReference type="Proteomes" id="UP000716446">
    <property type="component" value="Unassembled WGS sequence"/>
</dbReference>
<name>A0A9N8JWB3_9PEZI</name>
<dbReference type="AlphaFoldDB" id="A0A9N8JWB3"/>
<evidence type="ECO:0000313" key="3">
    <source>
        <dbReference type="EMBL" id="CAD0095380.1"/>
    </source>
</evidence>
<comment type="caution">
    <text evidence="3">The sequence shown here is derived from an EMBL/GenBank/DDBJ whole genome shotgun (WGS) entry which is preliminary data.</text>
</comment>